<evidence type="ECO:0000313" key="3">
    <source>
        <dbReference type="EMBL" id="PVH34792.1"/>
    </source>
</evidence>
<dbReference type="AlphaFoldDB" id="A0A2T8IAU2"/>
<evidence type="ECO:0000256" key="1">
    <source>
        <dbReference type="SAM" id="Coils"/>
    </source>
</evidence>
<evidence type="ECO:0000256" key="2">
    <source>
        <dbReference type="SAM" id="MobiDB-lite"/>
    </source>
</evidence>
<dbReference type="PANTHER" id="PTHR33063:SF13">
    <property type="entry name" value="OS02G0583500 PROTEIN"/>
    <property type="match status" value="1"/>
</dbReference>
<accession>A0A2T8IAU2</accession>
<dbReference type="PANTHER" id="PTHR33063">
    <property type="entry name" value="OS02G0583500 PROTEIN"/>
    <property type="match status" value="1"/>
</dbReference>
<proteinExistence type="predicted"/>
<feature type="region of interest" description="Disordered" evidence="2">
    <location>
        <begin position="80"/>
        <end position="115"/>
    </location>
</feature>
<feature type="coiled-coil region" evidence="1">
    <location>
        <begin position="461"/>
        <end position="527"/>
    </location>
</feature>
<evidence type="ECO:0008006" key="4">
    <source>
        <dbReference type="Google" id="ProtNLM"/>
    </source>
</evidence>
<feature type="compositionally biased region" description="Acidic residues" evidence="2">
    <location>
        <begin position="39"/>
        <end position="54"/>
    </location>
</feature>
<reference evidence="3" key="1">
    <citation type="submission" date="2018-04" db="EMBL/GenBank/DDBJ databases">
        <title>WGS assembly of Panicum hallii.</title>
        <authorList>
            <person name="Lovell J."/>
            <person name="Jenkins J."/>
            <person name="Lowry D."/>
            <person name="Mamidi S."/>
            <person name="Sreedasyam A."/>
            <person name="Weng X."/>
            <person name="Barry K."/>
            <person name="Bonette J."/>
            <person name="Campitelli B."/>
            <person name="Daum C."/>
            <person name="Gordon S."/>
            <person name="Gould B."/>
            <person name="Lipzen A."/>
            <person name="Macqueen A."/>
            <person name="Palacio-Mejia J."/>
            <person name="Plott C."/>
            <person name="Shakirov E."/>
            <person name="Shu S."/>
            <person name="Yoshinaga Y."/>
            <person name="Zane M."/>
            <person name="Rokhsar D."/>
            <person name="Grimwood J."/>
            <person name="Schmutz J."/>
            <person name="Juenger T."/>
        </authorList>
    </citation>
    <scope>NUCLEOTIDE SEQUENCE [LARGE SCALE GENOMIC DNA]</scope>
    <source>
        <strain evidence="3">FIL2</strain>
    </source>
</reference>
<dbReference type="EMBL" id="CM008052">
    <property type="protein sequence ID" value="PVH34792.1"/>
    <property type="molecule type" value="Genomic_DNA"/>
</dbReference>
<dbReference type="Proteomes" id="UP000243499">
    <property type="component" value="Chromosome 7"/>
</dbReference>
<name>A0A2T8IAU2_9POAL</name>
<sequence>MSNRARLKELGIPDTYNELVNANSILNNKKKPTFRNSEDSESEYLPSEEDLVDDDSVKGSKGSNMRTTNMRSAGIMQRSKRVFAEQESIRITRSKKTTSQPDATLSPTDIHVPSPTLSRVNQASEVFGNIDGHTQAIFVENTDIANRGHATAQPDGHNLMGNQDIESTQVDDSMANRGEAITEPSVDVQLGENDRWERGVNMGHGLHRLNRAMRGKLPVVIPEGRIRPVAPLAAAKFATECNIAVRNHVPVYKHWKDYKDQASLFNLFTDKLSAKFDINTNDEPVKKACSQMMKIAVRQQRYKLKKKYFDPFPLHLVTKTSPIRSMTDKQWNDLVEYWKSPKKMEISQKNKDNRSKVKFHQTTGSRSYMVHVENLEDKDNGQKFDALDLFKECHYSRKKKCYTPNVQQAITQMENKCSTLTEGEESMSVTEVVANVLAENTKKNVFLQNVGIQNVGCRSSLRNIEAQLEVEKRANSDLRSVVTAQREQLDVLLKQMQETEESRIREQEEVKKRQAEMEAKLQLLLSQVHPS</sequence>
<dbReference type="InterPro" id="IPR004252">
    <property type="entry name" value="Probable_transposase_24"/>
</dbReference>
<dbReference type="Pfam" id="PF03004">
    <property type="entry name" value="Transposase_24"/>
    <property type="match status" value="1"/>
</dbReference>
<protein>
    <recommendedName>
        <fullName evidence="4">Transposase Tnp1/En/Spm-like domain-containing protein</fullName>
    </recommendedName>
</protein>
<dbReference type="Gramene" id="PVH34792">
    <property type="protein sequence ID" value="PVH34792"/>
    <property type="gene ID" value="PAHAL_7G033100"/>
</dbReference>
<gene>
    <name evidence="3" type="ORF">PAHAL_7G033100</name>
</gene>
<feature type="compositionally biased region" description="Polar residues" evidence="2">
    <location>
        <begin position="97"/>
        <end position="107"/>
    </location>
</feature>
<keyword evidence="1" id="KW-0175">Coiled coil</keyword>
<organism evidence="3">
    <name type="scientific">Panicum hallii</name>
    <dbReference type="NCBI Taxonomy" id="206008"/>
    <lineage>
        <taxon>Eukaryota</taxon>
        <taxon>Viridiplantae</taxon>
        <taxon>Streptophyta</taxon>
        <taxon>Embryophyta</taxon>
        <taxon>Tracheophyta</taxon>
        <taxon>Spermatophyta</taxon>
        <taxon>Magnoliopsida</taxon>
        <taxon>Liliopsida</taxon>
        <taxon>Poales</taxon>
        <taxon>Poaceae</taxon>
        <taxon>PACMAD clade</taxon>
        <taxon>Panicoideae</taxon>
        <taxon>Panicodae</taxon>
        <taxon>Paniceae</taxon>
        <taxon>Panicinae</taxon>
        <taxon>Panicum</taxon>
        <taxon>Panicum sect. Panicum</taxon>
    </lineage>
</organism>
<feature type="region of interest" description="Disordered" evidence="2">
    <location>
        <begin position="29"/>
        <end position="67"/>
    </location>
</feature>